<proteinExistence type="inferred from homology"/>
<evidence type="ECO:0000313" key="9">
    <source>
        <dbReference type="EMBL" id="GLV53337.1"/>
    </source>
</evidence>
<organism evidence="9 10">
    <name type="scientific">Dictyobacter halimunensis</name>
    <dbReference type="NCBI Taxonomy" id="3026934"/>
    <lineage>
        <taxon>Bacteria</taxon>
        <taxon>Bacillati</taxon>
        <taxon>Chloroflexota</taxon>
        <taxon>Ktedonobacteria</taxon>
        <taxon>Ktedonobacterales</taxon>
        <taxon>Dictyobacteraceae</taxon>
        <taxon>Dictyobacter</taxon>
    </lineage>
</organism>
<gene>
    <name evidence="9" type="ORF">KDH_01920</name>
</gene>
<feature type="domain" description="Acyl-CoA oxidase/dehydrogenase middle" evidence="7">
    <location>
        <begin position="125"/>
        <end position="221"/>
    </location>
</feature>
<name>A0ABQ6FII6_9CHLR</name>
<dbReference type="SUPFAM" id="SSF47203">
    <property type="entry name" value="Acyl-CoA dehydrogenase C-terminal domain-like"/>
    <property type="match status" value="1"/>
</dbReference>
<keyword evidence="3 5" id="KW-0285">Flavoprotein</keyword>
<dbReference type="Gene3D" id="1.10.540.10">
    <property type="entry name" value="Acyl-CoA dehydrogenase/oxidase, N-terminal domain"/>
    <property type="match status" value="1"/>
</dbReference>
<dbReference type="Proteomes" id="UP001344906">
    <property type="component" value="Unassembled WGS sequence"/>
</dbReference>
<dbReference type="PANTHER" id="PTHR43884">
    <property type="entry name" value="ACYL-COA DEHYDROGENASE"/>
    <property type="match status" value="1"/>
</dbReference>
<comment type="caution">
    <text evidence="9">The sequence shown here is derived from an EMBL/GenBank/DDBJ whole genome shotgun (WGS) entry which is preliminary data.</text>
</comment>
<dbReference type="PANTHER" id="PTHR43884:SF19">
    <property type="entry name" value="ACYL-COA DEHYDROGENASE FADE4-RELATED"/>
    <property type="match status" value="1"/>
</dbReference>
<dbReference type="CDD" id="cd00567">
    <property type="entry name" value="ACAD"/>
    <property type="match status" value="1"/>
</dbReference>
<dbReference type="Gene3D" id="2.40.110.10">
    <property type="entry name" value="Butyryl-CoA Dehydrogenase, subunit A, domain 2"/>
    <property type="match status" value="1"/>
</dbReference>
<dbReference type="InterPro" id="IPR013786">
    <property type="entry name" value="AcylCoA_DH/ox_N"/>
</dbReference>
<evidence type="ECO:0000259" key="6">
    <source>
        <dbReference type="Pfam" id="PF00441"/>
    </source>
</evidence>
<dbReference type="Gene3D" id="1.20.140.10">
    <property type="entry name" value="Butyryl-CoA Dehydrogenase, subunit A, domain 3"/>
    <property type="match status" value="1"/>
</dbReference>
<feature type="domain" description="Acyl-CoA dehydrogenase/oxidase N-terminal" evidence="8">
    <location>
        <begin position="31"/>
        <end position="112"/>
    </location>
</feature>
<keyword evidence="10" id="KW-1185">Reference proteome</keyword>
<accession>A0ABQ6FII6</accession>
<dbReference type="RefSeq" id="WP_338246859.1">
    <property type="nucleotide sequence ID" value="NZ_BSRI01000001.1"/>
</dbReference>
<dbReference type="InterPro" id="IPR006091">
    <property type="entry name" value="Acyl-CoA_Oxase/DH_mid-dom"/>
</dbReference>
<evidence type="ECO:0000256" key="4">
    <source>
        <dbReference type="ARBA" id="ARBA00022827"/>
    </source>
</evidence>
<evidence type="ECO:0000259" key="7">
    <source>
        <dbReference type="Pfam" id="PF02770"/>
    </source>
</evidence>
<dbReference type="Pfam" id="PF02770">
    <property type="entry name" value="Acyl-CoA_dh_M"/>
    <property type="match status" value="1"/>
</dbReference>
<reference evidence="9 10" key="1">
    <citation type="submission" date="2023-02" db="EMBL/GenBank/DDBJ databases">
        <title>Dictyobacter halimunensis sp. nov., a new member of the class Ktedonobacteria from forest soil in a geothermal area.</title>
        <authorList>
            <person name="Rachmania M.K."/>
            <person name="Ningsih F."/>
            <person name="Sakai Y."/>
            <person name="Yabe S."/>
            <person name="Yokota A."/>
            <person name="Sjamsuridzal W."/>
        </authorList>
    </citation>
    <scope>NUCLEOTIDE SEQUENCE [LARGE SCALE GENOMIC DNA]</scope>
    <source>
        <strain evidence="9 10">S3.2.2.5</strain>
    </source>
</reference>
<evidence type="ECO:0000256" key="1">
    <source>
        <dbReference type="ARBA" id="ARBA00001974"/>
    </source>
</evidence>
<dbReference type="InterPro" id="IPR009100">
    <property type="entry name" value="AcylCoA_DH/oxidase_NM_dom_sf"/>
</dbReference>
<comment type="cofactor">
    <cofactor evidence="1 5">
        <name>FAD</name>
        <dbReference type="ChEBI" id="CHEBI:57692"/>
    </cofactor>
</comment>
<evidence type="ECO:0000259" key="8">
    <source>
        <dbReference type="Pfam" id="PF02771"/>
    </source>
</evidence>
<protein>
    <submittedName>
        <fullName evidence="9">Acyl-CoA dehydrogenase</fullName>
    </submittedName>
</protein>
<dbReference type="Pfam" id="PF02771">
    <property type="entry name" value="Acyl-CoA_dh_N"/>
    <property type="match status" value="1"/>
</dbReference>
<dbReference type="Pfam" id="PF00441">
    <property type="entry name" value="Acyl-CoA_dh_1"/>
    <property type="match status" value="1"/>
</dbReference>
<keyword evidence="5" id="KW-0560">Oxidoreductase</keyword>
<dbReference type="InterPro" id="IPR036250">
    <property type="entry name" value="AcylCo_DH-like_C"/>
</dbReference>
<evidence type="ECO:0000256" key="2">
    <source>
        <dbReference type="ARBA" id="ARBA00009347"/>
    </source>
</evidence>
<comment type="similarity">
    <text evidence="2 5">Belongs to the acyl-CoA dehydrogenase family.</text>
</comment>
<dbReference type="SUPFAM" id="SSF56645">
    <property type="entry name" value="Acyl-CoA dehydrogenase NM domain-like"/>
    <property type="match status" value="1"/>
</dbReference>
<evidence type="ECO:0000313" key="10">
    <source>
        <dbReference type="Proteomes" id="UP001344906"/>
    </source>
</evidence>
<sequence>MSAFSYFRAPQELEAYLGDPTNPEHEFSFQRAVERDEHEQYPEEACAFLENWGVHLYYIPEEYGGKLTSFEELLLLMRVVTRRDLTIAIAHGGTFLGAIAIWIAGSEDQKHQLARIVKARGRISLGLTERQHGGDLLANETLASPVAGGYLLSGEKWLIGNATHSRAITVFARTQQSAGPRGFSLLLVEKDRLDAASFTYLPKEKTLGIRGTDISGIRFHSCFIDHSAVIGSARYGLEITLKGLQITRTLVAGFSLGAADTALRTAMDFALERRVYGHTVFEIPYARMLLIEAFTDVLMSECVAISAVRLLHIAPAQMSVWSAVVKYFVPTTVEGIIHNLSIVLGARYYLRTGLNAGIFQKIVRDNAITSLFDGSTVVNLQAIGLQLRSLVHHRARTEGSQNTPLWTRLEAIFCLEKPLQRFDAKHLELFNHGQDDIMQGLEPTLKALQSLKPEGAVTREVLERIIELAKDVLTQVHAQDELLLELAQTYGQALNQSPRLYELAKDQVTLHAASACLQIWLHNHKLLGEFFASGEWLVFSLHRLLKPLQISKHSIPDSYIEKLAAQLFKLTTENKLFSIHSFPLSGRETRQ</sequence>
<dbReference type="EMBL" id="BSRI01000001">
    <property type="protein sequence ID" value="GLV53337.1"/>
    <property type="molecule type" value="Genomic_DNA"/>
</dbReference>
<evidence type="ECO:0000256" key="5">
    <source>
        <dbReference type="RuleBase" id="RU362125"/>
    </source>
</evidence>
<keyword evidence="4 5" id="KW-0274">FAD</keyword>
<dbReference type="InterPro" id="IPR037069">
    <property type="entry name" value="AcylCoA_DH/ox_N_sf"/>
</dbReference>
<evidence type="ECO:0000256" key="3">
    <source>
        <dbReference type="ARBA" id="ARBA00022630"/>
    </source>
</evidence>
<dbReference type="InterPro" id="IPR009075">
    <property type="entry name" value="AcylCo_DH/oxidase_C"/>
</dbReference>
<dbReference type="InterPro" id="IPR046373">
    <property type="entry name" value="Acyl-CoA_Oxase/DH_mid-dom_sf"/>
</dbReference>
<feature type="domain" description="Acyl-CoA dehydrogenase/oxidase C-terminal" evidence="6">
    <location>
        <begin position="236"/>
        <end position="384"/>
    </location>
</feature>